<dbReference type="PANTHER" id="PTHR43056:SF5">
    <property type="entry name" value="PEPTIDASE S9 PROLYL OLIGOPEPTIDASE CATALYTIC DOMAIN-CONTAINING PROTEIN"/>
    <property type="match status" value="1"/>
</dbReference>
<dbReference type="STRING" id="472181.SAMN05216271_3694"/>
<gene>
    <name evidence="2" type="ORF">SAMN05216271_3694</name>
</gene>
<sequence>MSAPQGSSAKSDNQPPGRWASEFSAAQAVAASADYSDLCCADGALWWVEFRPSQGDSVLMQYRDGHSLRITPKGYAVRSRVYEYGGGSFCVLPGLLGPDCQVAFVNADDQQIYLHCPATQQLRKLSKNPEYRYGGLCADPLRRRVLAVEEAHLPGRVEHRLVAIGLDGSRQVLADAADFYHSPQLSDEGAQLAWIEWDRPNLSWTRTRLMHAGLDEPGAITTQQTIPGGDEAFQQPQFDQQGQLLCLTDRSGYWVPWALAADGSATRLPSHAADHAPAPWQQGVNTWLALKDDWLALSWTDGGYGHLALRHARSSEERLLAHGYSRFRYLCSDGQALYCIAASPRCSAAILRIDLASGALTRLRGDDSSLPADDLAQPQRLLYLSEGGETAHGFFYPPRNSAQSPTQAPPLLVFTHGGPTSACYPVLDNRIQFWTQRGFAVVDLNYRGSTGYGRAYRQRLQGGWGVVDVQDVLAAIEHLGRQGCIDPQRVFIRGSSAGGYTTLCSLIAGPQRFRAAASLYGVSDPLQLRAVTHKFEADYIDWLIGDPETQPKRYVERSPLVQADRIRTPVIFFQGLRDAVVLPSQTEQMVAALDDNGVPVHSVTFADERHGFRQAAHLTQVLEEELAFYQAWL</sequence>
<organism evidence="2 3">
    <name type="scientific">Halopseudomonas sabulinigri</name>
    <dbReference type="NCBI Taxonomy" id="472181"/>
    <lineage>
        <taxon>Bacteria</taxon>
        <taxon>Pseudomonadati</taxon>
        <taxon>Pseudomonadota</taxon>
        <taxon>Gammaproteobacteria</taxon>
        <taxon>Pseudomonadales</taxon>
        <taxon>Pseudomonadaceae</taxon>
        <taxon>Halopseudomonas</taxon>
    </lineage>
</organism>
<dbReference type="InterPro" id="IPR050585">
    <property type="entry name" value="Xaa-Pro_dipeptidyl-ppase/CocE"/>
</dbReference>
<dbReference type="PANTHER" id="PTHR43056">
    <property type="entry name" value="PEPTIDASE S9 PROLYL OLIGOPEPTIDASE"/>
    <property type="match status" value="1"/>
</dbReference>
<dbReference type="SUPFAM" id="SSF53474">
    <property type="entry name" value="alpha/beta-Hydrolases"/>
    <property type="match status" value="1"/>
</dbReference>
<dbReference type="RefSeq" id="WP_092288263.1">
    <property type="nucleotide sequence ID" value="NZ_LT629763.1"/>
</dbReference>
<dbReference type="GO" id="GO:0008236">
    <property type="term" value="F:serine-type peptidase activity"/>
    <property type="evidence" value="ECO:0007669"/>
    <property type="project" value="InterPro"/>
</dbReference>
<dbReference type="InterPro" id="IPR001375">
    <property type="entry name" value="Peptidase_S9_cat"/>
</dbReference>
<feature type="domain" description="Peptidase S9 prolyl oligopeptidase catalytic" evidence="1">
    <location>
        <begin position="427"/>
        <end position="633"/>
    </location>
</feature>
<dbReference type="GO" id="GO:0004177">
    <property type="term" value="F:aminopeptidase activity"/>
    <property type="evidence" value="ECO:0007669"/>
    <property type="project" value="UniProtKB-KW"/>
</dbReference>
<name>A0A1H1XWM1_9GAMM</name>
<keyword evidence="2" id="KW-0031">Aminopeptidase</keyword>
<keyword evidence="2" id="KW-0645">Protease</keyword>
<dbReference type="SUPFAM" id="SSF69304">
    <property type="entry name" value="Tricorn protease N-terminal domain"/>
    <property type="match status" value="1"/>
</dbReference>
<keyword evidence="2" id="KW-0378">Hydrolase</keyword>
<evidence type="ECO:0000313" key="3">
    <source>
        <dbReference type="Proteomes" id="UP000243413"/>
    </source>
</evidence>
<dbReference type="OrthoDB" id="4269629at2"/>
<dbReference type="EMBL" id="LT629763">
    <property type="protein sequence ID" value="SDT13525.1"/>
    <property type="molecule type" value="Genomic_DNA"/>
</dbReference>
<dbReference type="GO" id="GO:0006508">
    <property type="term" value="P:proteolysis"/>
    <property type="evidence" value="ECO:0007669"/>
    <property type="project" value="InterPro"/>
</dbReference>
<evidence type="ECO:0000313" key="2">
    <source>
        <dbReference type="EMBL" id="SDT13525.1"/>
    </source>
</evidence>
<dbReference type="InterPro" id="IPR029058">
    <property type="entry name" value="AB_hydrolase_fold"/>
</dbReference>
<proteinExistence type="predicted"/>
<reference evidence="3" key="1">
    <citation type="submission" date="2016-10" db="EMBL/GenBank/DDBJ databases">
        <authorList>
            <person name="Varghese N."/>
            <person name="Submissions S."/>
        </authorList>
    </citation>
    <scope>NUCLEOTIDE SEQUENCE [LARGE SCALE GENOMIC DNA]</scope>
    <source>
        <strain evidence="3">JCM 14963</strain>
    </source>
</reference>
<evidence type="ECO:0000259" key="1">
    <source>
        <dbReference type="Pfam" id="PF00326"/>
    </source>
</evidence>
<protein>
    <submittedName>
        <fullName evidence="2">Dipeptidyl aminopeptidase/acylaminoacyl peptidase</fullName>
    </submittedName>
</protein>
<dbReference type="AlphaFoldDB" id="A0A1H1XWM1"/>
<accession>A0A1H1XWM1</accession>
<dbReference type="Gene3D" id="3.40.50.1820">
    <property type="entry name" value="alpha/beta hydrolase"/>
    <property type="match status" value="1"/>
</dbReference>
<dbReference type="Proteomes" id="UP000243413">
    <property type="component" value="Chromosome I"/>
</dbReference>
<dbReference type="Pfam" id="PF00326">
    <property type="entry name" value="Peptidase_S9"/>
    <property type="match status" value="1"/>
</dbReference>